<dbReference type="InterPro" id="IPR010093">
    <property type="entry name" value="SinI_DNA-bd"/>
</dbReference>
<evidence type="ECO:0000313" key="3">
    <source>
        <dbReference type="Proteomes" id="UP000267804"/>
    </source>
</evidence>
<evidence type="ECO:0000313" key="2">
    <source>
        <dbReference type="EMBL" id="AYF30640.1"/>
    </source>
</evidence>
<sequence>MEQLPDLMTVAEVAEVLRLSDETIHRWARIGKLPYIDVLGVKRFRRDVIEALIGGQPQTVTRATA</sequence>
<gene>
    <name evidence="2" type="ORF">CSH63_24985</name>
</gene>
<name>A0A386WTB0_9ACTN</name>
<dbReference type="InterPro" id="IPR009061">
    <property type="entry name" value="DNA-bd_dom_put_sf"/>
</dbReference>
<dbReference type="Proteomes" id="UP000267804">
    <property type="component" value="Chromosome"/>
</dbReference>
<dbReference type="EMBL" id="CP024087">
    <property type="protein sequence ID" value="AYF30640.1"/>
    <property type="molecule type" value="Genomic_DNA"/>
</dbReference>
<dbReference type="NCBIfam" id="TIGR01764">
    <property type="entry name" value="excise"/>
    <property type="match status" value="1"/>
</dbReference>
<evidence type="ECO:0000259" key="1">
    <source>
        <dbReference type="Pfam" id="PF12728"/>
    </source>
</evidence>
<dbReference type="KEGG" id="mtua:CSH63_24985"/>
<dbReference type="Pfam" id="PF12728">
    <property type="entry name" value="HTH_17"/>
    <property type="match status" value="1"/>
</dbReference>
<dbReference type="GO" id="GO:0003677">
    <property type="term" value="F:DNA binding"/>
    <property type="evidence" value="ECO:0007669"/>
    <property type="project" value="UniProtKB-KW"/>
</dbReference>
<dbReference type="SUPFAM" id="SSF46955">
    <property type="entry name" value="Putative DNA-binding domain"/>
    <property type="match status" value="1"/>
</dbReference>
<accession>A0A386WTB0</accession>
<keyword evidence="2" id="KW-0238">DNA-binding</keyword>
<dbReference type="AlphaFoldDB" id="A0A386WTB0"/>
<feature type="domain" description="Helix-turn-helix" evidence="1">
    <location>
        <begin position="7"/>
        <end position="53"/>
    </location>
</feature>
<dbReference type="RefSeq" id="WP_120572343.1">
    <property type="nucleotide sequence ID" value="NZ_CP024087.1"/>
</dbReference>
<dbReference type="InterPro" id="IPR041657">
    <property type="entry name" value="HTH_17"/>
</dbReference>
<protein>
    <submittedName>
        <fullName evidence="2">MerR family DNA-binding transcriptional regulator</fullName>
    </submittedName>
</protein>
<organism evidence="2 3">
    <name type="scientific">Micromonospora tulbaghiae</name>
    <dbReference type="NCBI Taxonomy" id="479978"/>
    <lineage>
        <taxon>Bacteria</taxon>
        <taxon>Bacillati</taxon>
        <taxon>Actinomycetota</taxon>
        <taxon>Actinomycetes</taxon>
        <taxon>Micromonosporales</taxon>
        <taxon>Micromonosporaceae</taxon>
        <taxon>Micromonospora</taxon>
    </lineage>
</organism>
<reference evidence="2 3" key="1">
    <citation type="submission" date="2017-10" db="EMBL/GenBank/DDBJ databases">
        <title>Integration of genomic and chemical information greatly accelerates assignment of the full stereostructure of myelolactone, a potent inhibitor of myeloma from a marine-derived Micromonospora.</title>
        <authorList>
            <person name="Kim M.C."/>
            <person name="Machado H."/>
            <person name="Jensen P.R."/>
            <person name="Fenical W."/>
        </authorList>
    </citation>
    <scope>NUCLEOTIDE SEQUENCE [LARGE SCALE GENOMIC DNA]</scope>
    <source>
        <strain evidence="2 3">CNY-010</strain>
    </source>
</reference>
<proteinExistence type="predicted"/>